<sequence length="243" mass="26551">MPLRLLNVCAHPDDECFAFGGALALAADRHVEVMVLCLTDGQAGRHREDGASNADLARIRSEEFAASCGILGVACHEQLAYQDGRLEHEPLSRIAADIVRRIRSFQPHVVLTFGMDGAANTHPDHTSTSAAATAAFHWAGSVKRFPELGAPWQAHRLFHHTTDYFLPDRARPLPAPWTLTLDISSVFERKIAALRSHASQGPLAEKTIPIFEAQPRIELYTLMAAAEPQPATQSTDLFDSVTA</sequence>
<name>A0A1H5T5F7_9BACT</name>
<dbReference type="InterPro" id="IPR003737">
    <property type="entry name" value="GlcNAc_PI_deacetylase-related"/>
</dbReference>
<protein>
    <submittedName>
        <fullName evidence="1">N-acetylglucosaminyl deacetylase, LmbE family</fullName>
    </submittedName>
</protein>
<dbReference type="EMBL" id="FNVA01000001">
    <property type="protein sequence ID" value="SEF58026.1"/>
    <property type="molecule type" value="Genomic_DNA"/>
</dbReference>
<dbReference type="SUPFAM" id="SSF102588">
    <property type="entry name" value="LmbE-like"/>
    <property type="match status" value="1"/>
</dbReference>
<organism evidence="1 2">
    <name type="scientific">Bryocella elongata</name>
    <dbReference type="NCBI Taxonomy" id="863522"/>
    <lineage>
        <taxon>Bacteria</taxon>
        <taxon>Pseudomonadati</taxon>
        <taxon>Acidobacteriota</taxon>
        <taxon>Terriglobia</taxon>
        <taxon>Terriglobales</taxon>
        <taxon>Acidobacteriaceae</taxon>
        <taxon>Bryocella</taxon>
    </lineage>
</organism>
<dbReference type="Pfam" id="PF02585">
    <property type="entry name" value="PIG-L"/>
    <property type="match status" value="1"/>
</dbReference>
<dbReference type="Gene3D" id="3.40.50.10320">
    <property type="entry name" value="LmbE-like"/>
    <property type="match status" value="1"/>
</dbReference>
<dbReference type="OrthoDB" id="9815144at2"/>
<dbReference type="PANTHER" id="PTHR12993">
    <property type="entry name" value="N-ACETYLGLUCOSAMINYL-PHOSPHATIDYLINOSITOL DE-N-ACETYLASE-RELATED"/>
    <property type="match status" value="1"/>
</dbReference>
<dbReference type="InterPro" id="IPR024078">
    <property type="entry name" value="LmbE-like_dom_sf"/>
</dbReference>
<proteinExistence type="predicted"/>
<dbReference type="GO" id="GO:0016811">
    <property type="term" value="F:hydrolase activity, acting on carbon-nitrogen (but not peptide) bonds, in linear amides"/>
    <property type="evidence" value="ECO:0007669"/>
    <property type="project" value="TreeGrafter"/>
</dbReference>
<dbReference type="Proteomes" id="UP000236728">
    <property type="component" value="Unassembled WGS sequence"/>
</dbReference>
<evidence type="ECO:0000313" key="1">
    <source>
        <dbReference type="EMBL" id="SEF58026.1"/>
    </source>
</evidence>
<dbReference type="RefSeq" id="WP_103931409.1">
    <property type="nucleotide sequence ID" value="NZ_FNVA01000001.1"/>
</dbReference>
<dbReference type="PANTHER" id="PTHR12993:SF11">
    <property type="entry name" value="N-ACETYLGLUCOSAMINYL-PHOSPHATIDYLINOSITOL DE-N-ACETYLASE"/>
    <property type="match status" value="1"/>
</dbReference>
<evidence type="ECO:0000313" key="2">
    <source>
        <dbReference type="Proteomes" id="UP000236728"/>
    </source>
</evidence>
<accession>A0A1H5T5F7</accession>
<dbReference type="AlphaFoldDB" id="A0A1H5T5F7"/>
<gene>
    <name evidence="1" type="ORF">SAMN05421819_0485</name>
</gene>
<reference evidence="1 2" key="1">
    <citation type="submission" date="2016-10" db="EMBL/GenBank/DDBJ databases">
        <authorList>
            <person name="de Groot N.N."/>
        </authorList>
    </citation>
    <scope>NUCLEOTIDE SEQUENCE [LARGE SCALE GENOMIC DNA]</scope>
    <source>
        <strain evidence="1 2">DSM 22489</strain>
    </source>
</reference>
<keyword evidence="2" id="KW-1185">Reference proteome</keyword>